<keyword evidence="6" id="KW-0496">Mitochondrion</keyword>
<proteinExistence type="inferred from homology"/>
<dbReference type="Pfam" id="PF17171">
    <property type="entry name" value="GST_C_6"/>
    <property type="match status" value="1"/>
</dbReference>
<feature type="domain" description="Mitochondrial outer membrane transport complex Sam37/metaxin N-terminal" evidence="9">
    <location>
        <begin position="47"/>
        <end position="117"/>
    </location>
</feature>
<evidence type="ECO:0008006" key="13">
    <source>
        <dbReference type="Google" id="ProtNLM"/>
    </source>
</evidence>
<dbReference type="InterPro" id="IPR033468">
    <property type="entry name" value="Metaxin_GST"/>
</dbReference>
<evidence type="ECO:0000256" key="4">
    <source>
        <dbReference type="ARBA" id="ARBA00022787"/>
    </source>
</evidence>
<keyword evidence="12" id="KW-1185">Reference proteome</keyword>
<dbReference type="GO" id="GO:0015031">
    <property type="term" value="P:protein transport"/>
    <property type="evidence" value="ECO:0007669"/>
    <property type="project" value="UniProtKB-KW"/>
</dbReference>
<evidence type="ECO:0000256" key="8">
    <source>
        <dbReference type="SAM" id="MobiDB-lite"/>
    </source>
</evidence>
<feature type="compositionally biased region" description="Acidic residues" evidence="8">
    <location>
        <begin position="415"/>
        <end position="434"/>
    </location>
</feature>
<keyword evidence="4" id="KW-1000">Mitochondrion outer membrane</keyword>
<feature type="domain" description="Metaxin glutathione S-transferase" evidence="10">
    <location>
        <begin position="213"/>
        <end position="275"/>
    </location>
</feature>
<evidence type="ECO:0000313" key="11">
    <source>
        <dbReference type="EMBL" id="WFD34309.1"/>
    </source>
</evidence>
<accession>A0AAF0ET88</accession>
<dbReference type="GO" id="GO:0007005">
    <property type="term" value="P:mitochondrion organization"/>
    <property type="evidence" value="ECO:0007669"/>
    <property type="project" value="TreeGrafter"/>
</dbReference>
<name>A0AAF0ET88_9BASI</name>
<evidence type="ECO:0000256" key="6">
    <source>
        <dbReference type="ARBA" id="ARBA00023128"/>
    </source>
</evidence>
<dbReference type="PANTHER" id="PTHR12289">
    <property type="entry name" value="METAXIN RELATED"/>
    <property type="match status" value="1"/>
</dbReference>
<keyword evidence="3" id="KW-0813">Transport</keyword>
<evidence type="ECO:0000256" key="1">
    <source>
        <dbReference type="ARBA" id="ARBA00004294"/>
    </source>
</evidence>
<gene>
    <name evidence="11" type="ORF">MCUN1_001148</name>
</gene>
<dbReference type="EMBL" id="CP119878">
    <property type="protein sequence ID" value="WFD34309.1"/>
    <property type="molecule type" value="Genomic_DNA"/>
</dbReference>
<sequence>MAPVVSIWGGGDSLPSLEPTSLYVLALVQLAFGAGQAAGPPPFGSPDTVPSLYVDGKVVASTPDEALAYCTANSELDGQLDGEAAARAVAIHALLDDRVRDLVLHTLFSLPANFEKVAPWLAPRTVPPSSLPRRLRNAVRARLESPHIRLWGAGGSWARAEAAEAQRWNAGAGLAPQSGTGLAAYTPGILQNKSRALDVREEWERSRLRADARSLFRVLDAFLADTYMLGQQPSSVDAHLYAVLAPVLHGPQLPVALLAELLTSEFPRLVEHNERLHQLLWHDRWAFERVANPAPSPVPDMRAVISETWKSLWTRAPKEAAPPAPLSLRIGRAVWITSAIVGAIAWIFASGIVTIEYIDEDDEDDEEYGEDENAFVADQEDELDEEGEDGYEDDEDGIDGVFGGNDAGGAGPYADDGDDDDNDEGYGEHDDDYYDQAALNAAAALGTMDLDDMDD</sequence>
<evidence type="ECO:0000256" key="7">
    <source>
        <dbReference type="ARBA" id="ARBA00023136"/>
    </source>
</evidence>
<feature type="compositionally biased region" description="Gly residues" evidence="8">
    <location>
        <begin position="400"/>
        <end position="411"/>
    </location>
</feature>
<dbReference type="InterPro" id="IPR050931">
    <property type="entry name" value="Mito_Protein_Transport_Metaxin"/>
</dbReference>
<evidence type="ECO:0000259" key="10">
    <source>
        <dbReference type="Pfam" id="PF17171"/>
    </source>
</evidence>
<comment type="similarity">
    <text evidence="2">Belongs to the metaxin family.</text>
</comment>
<protein>
    <recommendedName>
        <fullName evidence="13">Metaxin glutathione S-transferase domain-containing protein</fullName>
    </recommendedName>
</protein>
<comment type="subcellular location">
    <subcellularLocation>
        <location evidence="1">Mitochondrion outer membrane</location>
    </subcellularLocation>
</comment>
<evidence type="ECO:0000256" key="2">
    <source>
        <dbReference type="ARBA" id="ARBA00009170"/>
    </source>
</evidence>
<organism evidence="11 12">
    <name type="scientific">Malassezia cuniculi</name>
    <dbReference type="NCBI Taxonomy" id="948313"/>
    <lineage>
        <taxon>Eukaryota</taxon>
        <taxon>Fungi</taxon>
        <taxon>Dikarya</taxon>
        <taxon>Basidiomycota</taxon>
        <taxon>Ustilaginomycotina</taxon>
        <taxon>Malasseziomycetes</taxon>
        <taxon>Malasseziales</taxon>
        <taxon>Malasseziaceae</taxon>
        <taxon>Malassezia</taxon>
    </lineage>
</organism>
<dbReference type="Pfam" id="PF10568">
    <property type="entry name" value="Tom37"/>
    <property type="match status" value="1"/>
</dbReference>
<keyword evidence="7" id="KW-0472">Membrane</keyword>
<dbReference type="PANTHER" id="PTHR12289:SF41">
    <property type="entry name" value="FAILED AXON CONNECTIONS-RELATED"/>
    <property type="match status" value="1"/>
</dbReference>
<keyword evidence="5" id="KW-0653">Protein transport</keyword>
<dbReference type="GO" id="GO:0001401">
    <property type="term" value="C:SAM complex"/>
    <property type="evidence" value="ECO:0007669"/>
    <property type="project" value="InterPro"/>
</dbReference>
<dbReference type="Proteomes" id="UP001219933">
    <property type="component" value="Chromosome 2"/>
</dbReference>
<feature type="region of interest" description="Disordered" evidence="8">
    <location>
        <begin position="362"/>
        <end position="434"/>
    </location>
</feature>
<reference evidence="11" key="1">
    <citation type="submission" date="2023-03" db="EMBL/GenBank/DDBJ databases">
        <title>Mating type loci evolution in Malassezia.</title>
        <authorList>
            <person name="Coelho M.A."/>
        </authorList>
    </citation>
    <scope>NUCLEOTIDE SEQUENCE</scope>
    <source>
        <strain evidence="11">CBS 11721</strain>
    </source>
</reference>
<evidence type="ECO:0000259" key="9">
    <source>
        <dbReference type="Pfam" id="PF10568"/>
    </source>
</evidence>
<evidence type="ECO:0000256" key="3">
    <source>
        <dbReference type="ARBA" id="ARBA00022448"/>
    </source>
</evidence>
<feature type="compositionally biased region" description="Acidic residues" evidence="8">
    <location>
        <begin position="362"/>
        <end position="398"/>
    </location>
</feature>
<dbReference type="InterPro" id="IPR036282">
    <property type="entry name" value="Glutathione-S-Trfase_C_sf"/>
</dbReference>
<dbReference type="InterPro" id="IPR019564">
    <property type="entry name" value="Sam37/metaxin_N"/>
</dbReference>
<evidence type="ECO:0000313" key="12">
    <source>
        <dbReference type="Proteomes" id="UP001219933"/>
    </source>
</evidence>
<dbReference type="AlphaFoldDB" id="A0AAF0ET88"/>
<dbReference type="SUPFAM" id="SSF47616">
    <property type="entry name" value="GST C-terminal domain-like"/>
    <property type="match status" value="1"/>
</dbReference>
<evidence type="ECO:0000256" key="5">
    <source>
        <dbReference type="ARBA" id="ARBA00022927"/>
    </source>
</evidence>